<dbReference type="InterPro" id="IPR022398">
    <property type="entry name" value="Peptidase_S8_His-AS"/>
</dbReference>
<evidence type="ECO:0000313" key="14">
    <source>
        <dbReference type="Proteomes" id="UP000694865"/>
    </source>
</evidence>
<keyword evidence="5 10" id="KW-0378">Hydrolase</keyword>
<dbReference type="Pfam" id="PF00082">
    <property type="entry name" value="Peptidase_S8"/>
    <property type="match status" value="1"/>
</dbReference>
<proteinExistence type="inferred from homology"/>
<feature type="active site" description="Charge relay system" evidence="10">
    <location>
        <position position="255"/>
    </location>
</feature>
<dbReference type="CDD" id="cd04059">
    <property type="entry name" value="Peptidases_S8_Protein_convertases_Kexins_Furin-like"/>
    <property type="match status" value="1"/>
</dbReference>
<dbReference type="InterPro" id="IPR032815">
    <property type="entry name" value="S8_pro-domain"/>
</dbReference>
<feature type="active site" description="Charge relay system" evidence="10">
    <location>
        <position position="492"/>
    </location>
</feature>
<organism evidence="14 15">
    <name type="scientific">Saccoglossus kowalevskii</name>
    <name type="common">Acorn worm</name>
    <dbReference type="NCBI Taxonomy" id="10224"/>
    <lineage>
        <taxon>Eukaryota</taxon>
        <taxon>Metazoa</taxon>
        <taxon>Hemichordata</taxon>
        <taxon>Enteropneusta</taxon>
        <taxon>Harrimaniidae</taxon>
        <taxon>Saccoglossus</taxon>
    </lineage>
</organism>
<evidence type="ECO:0000256" key="3">
    <source>
        <dbReference type="ARBA" id="ARBA00022685"/>
    </source>
</evidence>
<keyword evidence="7" id="KW-0865">Zymogen</keyword>
<keyword evidence="3" id="KW-0165">Cleavage on pair of basic residues</keyword>
<dbReference type="Gene3D" id="2.60.120.260">
    <property type="entry name" value="Galactose-binding domain-like"/>
    <property type="match status" value="1"/>
</dbReference>
<dbReference type="SUPFAM" id="SSF49785">
    <property type="entry name" value="Galactose-binding domain-like"/>
    <property type="match status" value="1"/>
</dbReference>
<dbReference type="RefSeq" id="XP_006822607.1">
    <property type="nucleotide sequence ID" value="XM_006822544.1"/>
</dbReference>
<evidence type="ECO:0000256" key="10">
    <source>
        <dbReference type="PROSITE-ProRule" id="PRU01240"/>
    </source>
</evidence>
<dbReference type="Gene3D" id="3.30.70.850">
    <property type="entry name" value="Peptidase S8, pro-domain"/>
    <property type="match status" value="1"/>
</dbReference>
<dbReference type="PROSITE" id="PS00138">
    <property type="entry name" value="SUBTILASE_SER"/>
    <property type="match status" value="1"/>
</dbReference>
<name>A0ABM0MRG6_SACKO</name>
<dbReference type="PROSITE" id="PS00137">
    <property type="entry name" value="SUBTILASE_HIS"/>
    <property type="match status" value="1"/>
</dbReference>
<keyword evidence="4 12" id="KW-0732">Signal</keyword>
<feature type="compositionally biased region" description="Polar residues" evidence="11">
    <location>
        <begin position="740"/>
        <end position="749"/>
    </location>
</feature>
<comment type="similarity">
    <text evidence="1">Belongs to the peptidase S8 family. Furin subfamily.</text>
</comment>
<dbReference type="PROSITE" id="PS51892">
    <property type="entry name" value="SUBTILASE"/>
    <property type="match status" value="1"/>
</dbReference>
<dbReference type="Gene3D" id="3.40.50.200">
    <property type="entry name" value="Peptidase S8/S53 domain"/>
    <property type="match status" value="1"/>
</dbReference>
<dbReference type="InterPro" id="IPR023828">
    <property type="entry name" value="Peptidase_S8_Ser-AS"/>
</dbReference>
<evidence type="ECO:0000256" key="12">
    <source>
        <dbReference type="SAM" id="SignalP"/>
    </source>
</evidence>
<dbReference type="InterPro" id="IPR034182">
    <property type="entry name" value="Kexin/furin"/>
</dbReference>
<feature type="region of interest" description="Disordered" evidence="11">
    <location>
        <begin position="279"/>
        <end position="313"/>
    </location>
</feature>
<evidence type="ECO:0000256" key="1">
    <source>
        <dbReference type="ARBA" id="ARBA00005325"/>
    </source>
</evidence>
<evidence type="ECO:0000256" key="8">
    <source>
        <dbReference type="ARBA" id="ARBA00023157"/>
    </source>
</evidence>
<feature type="chain" id="PRO_5046023140" evidence="12">
    <location>
        <begin position="18"/>
        <end position="935"/>
    </location>
</feature>
<dbReference type="InterPro" id="IPR000209">
    <property type="entry name" value="Peptidase_S8/S53_dom"/>
</dbReference>
<evidence type="ECO:0000256" key="9">
    <source>
        <dbReference type="ARBA" id="ARBA00023180"/>
    </source>
</evidence>
<feature type="active site" description="Charge relay system" evidence="10">
    <location>
        <position position="308"/>
    </location>
</feature>
<evidence type="ECO:0000259" key="13">
    <source>
        <dbReference type="PROSITE" id="PS51829"/>
    </source>
</evidence>
<accession>A0ABM0MRG6</accession>
<keyword evidence="14" id="KW-1185">Reference proteome</keyword>
<dbReference type="PROSITE" id="PS51829">
    <property type="entry name" value="P_HOMO_B"/>
    <property type="match status" value="1"/>
</dbReference>
<feature type="domain" description="P/Homo B" evidence="13">
    <location>
        <begin position="568"/>
        <end position="718"/>
    </location>
</feature>
<dbReference type="Proteomes" id="UP000694865">
    <property type="component" value="Unplaced"/>
</dbReference>
<dbReference type="InterPro" id="IPR015500">
    <property type="entry name" value="Peptidase_S8_subtilisin-rel"/>
</dbReference>
<dbReference type="Pfam" id="PF16470">
    <property type="entry name" value="S8_pro-domain"/>
    <property type="match status" value="1"/>
</dbReference>
<evidence type="ECO:0000256" key="4">
    <source>
        <dbReference type="ARBA" id="ARBA00022729"/>
    </source>
</evidence>
<keyword evidence="9" id="KW-0325">Glycoprotein</keyword>
<dbReference type="InterPro" id="IPR002884">
    <property type="entry name" value="P_dom"/>
</dbReference>
<dbReference type="PANTHER" id="PTHR42884">
    <property type="entry name" value="PROPROTEIN CONVERTASE SUBTILISIN/KEXIN-RELATED"/>
    <property type="match status" value="1"/>
</dbReference>
<evidence type="ECO:0000313" key="15">
    <source>
        <dbReference type="RefSeq" id="XP_006822607.1"/>
    </source>
</evidence>
<keyword evidence="6 10" id="KW-0720">Serine protease</keyword>
<dbReference type="PANTHER" id="PTHR42884:SF23">
    <property type="entry name" value="FURIN-LIKE PROTEASE 2"/>
    <property type="match status" value="1"/>
</dbReference>
<sequence length="935" mass="103802">MKSITLLLCLVVVQCSAEFTNEWVVELYGENERLARSIADNHGFKYLQKLSYSDSSYHFQHLKESRRSKRGAEDLTELLQSHPMIKKATQQELKVRVKRDDEKTNQMLEDRLREKLDLLKKITHKSKRSEYGAGEVDRILKDWLAQTFNKDEKKAEHQPTRTRVAHVNKDIENEWKKRGEKSSSRKTLIPTIDVLSPDYTGDDYDMPFNDPKYPKQWYLHNTGQGGAVEGMDLNVMPAWKLGYTGKGIVATIVDDDSFCCYRSKTTDLNASYDYNNLTNPYSPHPGVNDGDQDPHPNDSPTLEGENDHGTKCGGEVGAEANNGICGVGVAYGVSLGGIRVLDGPITDAIEAAALSHASDYIDIYNCCWGPMDDGETFEGPGEEGFQALKNGVENGRDGKGSIYVWASGNGGLTDDDCAADGYVSSIYTIGIGAISGQGHSAFFIESCSPVMAVTLVGATHNAPEGVMLESDDNWVITTSLNHQCTEHFTGTSSAAPFATGSIAVVLEANPNLTWRDVQHIVVHGSNIPNPTQEGWSINGAGFHLNHKFGFGLLDVGKMVELAMTWEHVGPQLQCDIDRKNFFDVKVAKGTSKNITLEVTDCTITQLEHTQAHISFISPRRGDISIYLYSPSGTKSELLSTRMWDENEDGLTDWPFMTVHNWGETPNGIWTLEFRYIPDPQVAYMNPPIEKPGTMPRVRDSLTASLKMFGMTLYGTAGDEEKNSGGGSSGGKSDENDKETSTQTDNTAVNPDQAGESDPDTIVEIYNQEQASNEEIVVELQNLANDVELPPNSDNNVADGNIDTDDGFNGVVIDTDGNEISNVDSSTVENVPSIDIYKDDPDPMFDESLDPEERRILIKEMLSHVYTPHKNEDKNSLKNDVYKSQNTHVNAGVREGYLKQKWAKVENERSKLKNGHTQRDWKEVKRLLKEYMQSRE</sequence>
<gene>
    <name evidence="15" type="primary">LOC100376687</name>
</gene>
<dbReference type="InterPro" id="IPR008979">
    <property type="entry name" value="Galactose-bd-like_sf"/>
</dbReference>
<dbReference type="Pfam" id="PF01483">
    <property type="entry name" value="P_proprotein"/>
    <property type="match status" value="1"/>
</dbReference>
<protein>
    <submittedName>
        <fullName evidence="15">PC3-like endoprotease variant B-like</fullName>
    </submittedName>
</protein>
<reference evidence="15" key="1">
    <citation type="submission" date="2025-08" db="UniProtKB">
        <authorList>
            <consortium name="RefSeq"/>
        </authorList>
    </citation>
    <scope>IDENTIFICATION</scope>
    <source>
        <tissue evidence="15">Testes</tissue>
    </source>
</reference>
<evidence type="ECO:0000256" key="5">
    <source>
        <dbReference type="ARBA" id="ARBA00022801"/>
    </source>
</evidence>
<dbReference type="InterPro" id="IPR036852">
    <property type="entry name" value="Peptidase_S8/S53_dom_sf"/>
</dbReference>
<feature type="region of interest" description="Disordered" evidence="11">
    <location>
        <begin position="715"/>
        <end position="758"/>
    </location>
</feature>
<evidence type="ECO:0000256" key="11">
    <source>
        <dbReference type="SAM" id="MobiDB-lite"/>
    </source>
</evidence>
<evidence type="ECO:0000256" key="6">
    <source>
        <dbReference type="ARBA" id="ARBA00022825"/>
    </source>
</evidence>
<dbReference type="InterPro" id="IPR038466">
    <property type="entry name" value="S8_pro-domain_sf"/>
</dbReference>
<keyword evidence="8" id="KW-1015">Disulfide bond</keyword>
<evidence type="ECO:0000256" key="2">
    <source>
        <dbReference type="ARBA" id="ARBA00022670"/>
    </source>
</evidence>
<dbReference type="PRINTS" id="PR00723">
    <property type="entry name" value="SUBTILISIN"/>
</dbReference>
<dbReference type="SUPFAM" id="SSF54897">
    <property type="entry name" value="Protease propeptides/inhibitors"/>
    <property type="match status" value="1"/>
</dbReference>
<dbReference type="GeneID" id="100376687"/>
<dbReference type="SUPFAM" id="SSF52743">
    <property type="entry name" value="Subtilisin-like"/>
    <property type="match status" value="1"/>
</dbReference>
<evidence type="ECO:0000256" key="7">
    <source>
        <dbReference type="ARBA" id="ARBA00023145"/>
    </source>
</evidence>
<feature type="signal peptide" evidence="12">
    <location>
        <begin position="1"/>
        <end position="17"/>
    </location>
</feature>
<keyword evidence="2 10" id="KW-0645">Protease</keyword>